<gene>
    <name evidence="1" type="ORF">NE237_006598</name>
</gene>
<dbReference type="EMBL" id="JAMYWD010000004">
    <property type="protein sequence ID" value="KAJ4973424.1"/>
    <property type="molecule type" value="Genomic_DNA"/>
</dbReference>
<dbReference type="AlphaFoldDB" id="A0A9Q0QVP1"/>
<proteinExistence type="predicted"/>
<dbReference type="Proteomes" id="UP001141806">
    <property type="component" value="Unassembled WGS sequence"/>
</dbReference>
<protein>
    <submittedName>
        <fullName evidence="1">Uncharacterized protein</fullName>
    </submittedName>
</protein>
<accession>A0A9Q0QVP1</accession>
<name>A0A9Q0QVP1_9MAGN</name>
<evidence type="ECO:0000313" key="1">
    <source>
        <dbReference type="EMBL" id="KAJ4973424.1"/>
    </source>
</evidence>
<sequence>MTAFSRGGHPTVSAGDASDWERGRGVVAQRTVQLRIFSTLDFQKVLPHLYQRPLLTSVSHCSVSHCSSSLIKAGVSVFPSLLHQALEIIPAIVCKGGWSIMLSFSLETMQLDKGIHSLY</sequence>
<keyword evidence="2" id="KW-1185">Reference proteome</keyword>
<evidence type="ECO:0000313" key="2">
    <source>
        <dbReference type="Proteomes" id="UP001141806"/>
    </source>
</evidence>
<comment type="caution">
    <text evidence="1">The sequence shown here is derived from an EMBL/GenBank/DDBJ whole genome shotgun (WGS) entry which is preliminary data.</text>
</comment>
<organism evidence="1 2">
    <name type="scientific">Protea cynaroides</name>
    <dbReference type="NCBI Taxonomy" id="273540"/>
    <lineage>
        <taxon>Eukaryota</taxon>
        <taxon>Viridiplantae</taxon>
        <taxon>Streptophyta</taxon>
        <taxon>Embryophyta</taxon>
        <taxon>Tracheophyta</taxon>
        <taxon>Spermatophyta</taxon>
        <taxon>Magnoliopsida</taxon>
        <taxon>Proteales</taxon>
        <taxon>Proteaceae</taxon>
        <taxon>Protea</taxon>
    </lineage>
</organism>
<reference evidence="1" key="1">
    <citation type="journal article" date="2023" name="Plant J.">
        <title>The genome of the king protea, Protea cynaroides.</title>
        <authorList>
            <person name="Chang J."/>
            <person name="Duong T.A."/>
            <person name="Schoeman C."/>
            <person name="Ma X."/>
            <person name="Roodt D."/>
            <person name="Barker N."/>
            <person name="Li Z."/>
            <person name="Van de Peer Y."/>
            <person name="Mizrachi E."/>
        </authorList>
    </citation>
    <scope>NUCLEOTIDE SEQUENCE</scope>
    <source>
        <tissue evidence="1">Young leaves</tissue>
    </source>
</reference>